<reference evidence="2 3" key="1">
    <citation type="submission" date="2019-03" db="EMBL/GenBank/DDBJ databases">
        <title>Genomic Encyclopedia of Type Strains, Phase IV (KMG-IV): sequencing the most valuable type-strain genomes for metagenomic binning, comparative biology and taxonomic classification.</title>
        <authorList>
            <person name="Goeker M."/>
        </authorList>
    </citation>
    <scope>NUCLEOTIDE SEQUENCE [LARGE SCALE GENOMIC DNA]</scope>
    <source>
        <strain evidence="2 3">DSM 15969</strain>
    </source>
</reference>
<evidence type="ECO:0008006" key="4">
    <source>
        <dbReference type="Google" id="ProtNLM"/>
    </source>
</evidence>
<feature type="chain" id="PRO_5020246925" description="DUF1795 domain-containing protein" evidence="1">
    <location>
        <begin position="25"/>
        <end position="182"/>
    </location>
</feature>
<accession>A0A4R1Q9I3</accession>
<dbReference type="Proteomes" id="UP000295063">
    <property type="component" value="Unassembled WGS sequence"/>
</dbReference>
<organism evidence="2 3">
    <name type="scientific">Anaerospora hongkongensis</name>
    <dbReference type="NCBI Taxonomy" id="244830"/>
    <lineage>
        <taxon>Bacteria</taxon>
        <taxon>Bacillati</taxon>
        <taxon>Bacillota</taxon>
        <taxon>Negativicutes</taxon>
        <taxon>Selenomonadales</taxon>
        <taxon>Sporomusaceae</taxon>
        <taxon>Anaerospora</taxon>
    </lineage>
</organism>
<dbReference type="EMBL" id="SLUI01000003">
    <property type="protein sequence ID" value="TCL38577.1"/>
    <property type="molecule type" value="Genomic_DNA"/>
</dbReference>
<dbReference type="RefSeq" id="WP_132076554.1">
    <property type="nucleotide sequence ID" value="NZ_DALZLR010000007.1"/>
</dbReference>
<evidence type="ECO:0000256" key="1">
    <source>
        <dbReference type="SAM" id="SignalP"/>
    </source>
</evidence>
<protein>
    <recommendedName>
        <fullName evidence="4">DUF1795 domain-containing protein</fullName>
    </recommendedName>
</protein>
<gene>
    <name evidence="2" type="ORF">EV210_10349</name>
</gene>
<proteinExistence type="predicted"/>
<keyword evidence="3" id="KW-1185">Reference proteome</keyword>
<sequence length="182" mass="20394">MRKKGLLCLVISFILLSLSSAAFAKQTQKIIPGLGILTIPSGIELVKSPEKEPGYNLLVNDNGIWRTAKLFFTSAVPDVNRSDLKENIEILDMLLSEAAVKLQNTPDARILENSPVNQAAFTNEQLVIKYTKVYNDMRVLRADSYILDGADKRLRLLVVFYDDGNSDYWKQTIPKIIAGIQH</sequence>
<evidence type="ECO:0000313" key="3">
    <source>
        <dbReference type="Proteomes" id="UP000295063"/>
    </source>
</evidence>
<dbReference type="AlphaFoldDB" id="A0A4R1Q9I3"/>
<keyword evidence="1" id="KW-0732">Signal</keyword>
<feature type="signal peptide" evidence="1">
    <location>
        <begin position="1"/>
        <end position="24"/>
    </location>
</feature>
<evidence type="ECO:0000313" key="2">
    <source>
        <dbReference type="EMBL" id="TCL38577.1"/>
    </source>
</evidence>
<name>A0A4R1Q9I3_9FIRM</name>
<comment type="caution">
    <text evidence="2">The sequence shown here is derived from an EMBL/GenBank/DDBJ whole genome shotgun (WGS) entry which is preliminary data.</text>
</comment>